<proteinExistence type="predicted"/>
<name>A0ABC9NGW3_BACUC</name>
<dbReference type="Proteomes" id="UP000004110">
    <property type="component" value="Unassembled WGS sequence"/>
</dbReference>
<organism evidence="1 2">
    <name type="scientific">Bacteroides uniformis (strain ATCC 8492 / DSM 6597 / CCUG 4942 / CIP 103695 / JCM 5828 / KCTC 5204 / NCTC 13054 / VPI 0061)</name>
    <dbReference type="NCBI Taxonomy" id="411479"/>
    <lineage>
        <taxon>Bacteria</taxon>
        <taxon>Pseudomonadati</taxon>
        <taxon>Bacteroidota</taxon>
        <taxon>Bacteroidia</taxon>
        <taxon>Bacteroidales</taxon>
        <taxon>Bacteroidaceae</taxon>
        <taxon>Bacteroides</taxon>
    </lineage>
</organism>
<protein>
    <submittedName>
        <fullName evidence="1">Uncharacterized protein</fullName>
    </submittedName>
</protein>
<dbReference type="AlphaFoldDB" id="A0ABC9NGW3"/>
<keyword evidence="2" id="KW-1185">Reference proteome</keyword>
<sequence length="39" mass="4025">MQAVVIQWILAGVALSGTQVEASGTGGIKLIFTGHLFLP</sequence>
<comment type="caution">
    <text evidence="1">The sequence shown here is derived from an EMBL/GenBank/DDBJ whole genome shotgun (WGS) entry which is preliminary data.</text>
</comment>
<accession>A0ABC9NGW3</accession>
<reference evidence="1" key="2">
    <citation type="submission" date="2013-11" db="EMBL/GenBank/DDBJ databases">
        <title>Draft genome sequence of Bacteroides uniformis (ATCC 8492).</title>
        <authorList>
            <person name="Sudarsanam P."/>
            <person name="Ley R."/>
            <person name="Guruge J."/>
            <person name="Turnbaugh P.J."/>
            <person name="Mahowald M."/>
            <person name="Liep D."/>
            <person name="Gordon J."/>
        </authorList>
    </citation>
    <scope>NUCLEOTIDE SEQUENCE</scope>
    <source>
        <strain evidence="1">ATCC 8492</strain>
    </source>
</reference>
<evidence type="ECO:0000313" key="1">
    <source>
        <dbReference type="EMBL" id="EDO55772.1"/>
    </source>
</evidence>
<reference evidence="1" key="1">
    <citation type="submission" date="2007-06" db="EMBL/GenBank/DDBJ databases">
        <authorList>
            <person name="Fulton L."/>
            <person name="Clifton S."/>
            <person name="Fulton B."/>
            <person name="Xu J."/>
            <person name="Minx P."/>
            <person name="Pepin K.H."/>
            <person name="Johnson M."/>
            <person name="Thiruvilangam P."/>
            <person name="Bhonagiri V."/>
            <person name="Nash W.E."/>
            <person name="Mardis E.R."/>
            <person name="Wilson R.K."/>
        </authorList>
    </citation>
    <scope>NUCLEOTIDE SEQUENCE [LARGE SCALE GENOMIC DNA]</scope>
    <source>
        <strain evidence="1">ATCC 8492</strain>
    </source>
</reference>
<gene>
    <name evidence="1" type="ORF">BACUNI_00614</name>
</gene>
<evidence type="ECO:0000313" key="2">
    <source>
        <dbReference type="Proteomes" id="UP000004110"/>
    </source>
</evidence>
<dbReference type="EMBL" id="AAYH02000035">
    <property type="protein sequence ID" value="EDO55772.1"/>
    <property type="molecule type" value="Genomic_DNA"/>
</dbReference>